<dbReference type="AlphaFoldDB" id="A0A370K9E3"/>
<feature type="domain" description="DUF218" evidence="2">
    <location>
        <begin position="44"/>
        <end position="175"/>
    </location>
</feature>
<feature type="transmembrane region" description="Helical" evidence="1">
    <location>
        <begin position="6"/>
        <end position="25"/>
    </location>
</feature>
<keyword evidence="1" id="KW-0812">Transmembrane</keyword>
<dbReference type="CDD" id="cd06259">
    <property type="entry name" value="YdcF-like"/>
    <property type="match status" value="1"/>
</dbReference>
<accession>A0A370K9E3</accession>
<keyword evidence="1" id="KW-1133">Transmembrane helix</keyword>
<protein>
    <submittedName>
        <fullName evidence="3">YdcF family protein</fullName>
    </submittedName>
</protein>
<dbReference type="GO" id="GO:0005886">
    <property type="term" value="C:plasma membrane"/>
    <property type="evidence" value="ECO:0007669"/>
    <property type="project" value="TreeGrafter"/>
</dbReference>
<dbReference type="PANTHER" id="PTHR30336:SF20">
    <property type="entry name" value="DUF218 DOMAIN-CONTAINING PROTEIN"/>
    <property type="match status" value="1"/>
</dbReference>
<dbReference type="InterPro" id="IPR003848">
    <property type="entry name" value="DUF218"/>
</dbReference>
<dbReference type="EMBL" id="QQSY01000002">
    <property type="protein sequence ID" value="RDI99249.1"/>
    <property type="molecule type" value="Genomic_DNA"/>
</dbReference>
<comment type="caution">
    <text evidence="3">The sequence shown here is derived from an EMBL/GenBank/DDBJ whole genome shotgun (WGS) entry which is preliminary data.</text>
</comment>
<evidence type="ECO:0000256" key="1">
    <source>
        <dbReference type="SAM" id="Phobius"/>
    </source>
</evidence>
<proteinExistence type="predicted"/>
<organism evidence="3 4">
    <name type="scientific">Dyella solisilvae</name>
    <dbReference type="NCBI Taxonomy" id="1920168"/>
    <lineage>
        <taxon>Bacteria</taxon>
        <taxon>Pseudomonadati</taxon>
        <taxon>Pseudomonadota</taxon>
        <taxon>Gammaproteobacteria</taxon>
        <taxon>Lysobacterales</taxon>
        <taxon>Rhodanobacteraceae</taxon>
        <taxon>Dyella</taxon>
    </lineage>
</organism>
<evidence type="ECO:0000259" key="2">
    <source>
        <dbReference type="Pfam" id="PF02698"/>
    </source>
</evidence>
<dbReference type="InterPro" id="IPR051599">
    <property type="entry name" value="Cell_Envelope_Assoc"/>
</dbReference>
<name>A0A370K9E3_9GAMM</name>
<evidence type="ECO:0000313" key="4">
    <source>
        <dbReference type="Proteomes" id="UP000254711"/>
    </source>
</evidence>
<dbReference type="Pfam" id="PF02698">
    <property type="entry name" value="DUF218"/>
    <property type="match status" value="1"/>
</dbReference>
<dbReference type="Proteomes" id="UP000254711">
    <property type="component" value="Unassembled WGS sequence"/>
</dbReference>
<keyword evidence="4" id="KW-1185">Reference proteome</keyword>
<reference evidence="3 4" key="1">
    <citation type="submission" date="2018-07" db="EMBL/GenBank/DDBJ databases">
        <title>Dyella solisilvae sp. nov., isolated from the pine and broad-leaved mixed forest soil.</title>
        <authorList>
            <person name="Gao Z."/>
            <person name="Qiu L."/>
        </authorList>
    </citation>
    <scope>NUCLEOTIDE SEQUENCE [LARGE SCALE GENOMIC DNA]</scope>
    <source>
        <strain evidence="3 4">DHG54</strain>
    </source>
</reference>
<gene>
    <name evidence="3" type="ORF">DVT68_10245</name>
</gene>
<dbReference type="PANTHER" id="PTHR30336">
    <property type="entry name" value="INNER MEMBRANE PROTEIN, PROBABLE PERMEASE"/>
    <property type="match status" value="1"/>
</dbReference>
<evidence type="ECO:0000313" key="3">
    <source>
        <dbReference type="EMBL" id="RDI99249.1"/>
    </source>
</evidence>
<keyword evidence="1" id="KW-0472">Membrane</keyword>
<sequence length="216" mass="23820">MLHAAVVTLVAVALSLGLVWVGYLIHVWRVAARSPLTLPRPMTVLVFGRRLVRDRPEPDYQQRLQRALALMKAQQTDHVLLLGGRSGGALSEAAAGKAWLAGHELPPGIILRLEQASVDSLENLRHARSLLLEDGPVTRVLPPVGLVTSRYHLARCLLLARRLGFDGVPVAAEPSLVLNRRMLIRLLAESGYLMWIDIGLRWAGLIGHRRMTARVS</sequence>
<dbReference type="OrthoDB" id="5611936at2"/>